<feature type="transmembrane region" description="Helical" evidence="1">
    <location>
        <begin position="91"/>
        <end position="113"/>
    </location>
</feature>
<protein>
    <submittedName>
        <fullName evidence="2">Uncharacterized protein DUF4134</fullName>
    </submittedName>
</protein>
<evidence type="ECO:0000313" key="3">
    <source>
        <dbReference type="Proteomes" id="UP000245489"/>
    </source>
</evidence>
<sequence length="115" mass="13209">MKRVYYLILISIFSLQVISTNHVSGQIFGSGADPNNFAYKGQNFTAERENAITKYTPYFRAVLLLIGIIGMVGAFRIYVKWQQGDDVYRNIVRWFMAGLSVPIAYVIFSKFFFNT</sequence>
<proteinExistence type="predicted"/>
<gene>
    <name evidence="2" type="ORF">LV89_04756</name>
</gene>
<evidence type="ECO:0000313" key="2">
    <source>
        <dbReference type="EMBL" id="PWK16798.1"/>
    </source>
</evidence>
<feature type="transmembrane region" description="Helical" evidence="1">
    <location>
        <begin position="58"/>
        <end position="79"/>
    </location>
</feature>
<dbReference type="Proteomes" id="UP000245489">
    <property type="component" value="Unassembled WGS sequence"/>
</dbReference>
<accession>A0A316DGQ5</accession>
<name>A0A316DGQ5_9BACT</name>
<dbReference type="AlphaFoldDB" id="A0A316DGQ5"/>
<keyword evidence="1" id="KW-0812">Transmembrane</keyword>
<evidence type="ECO:0000256" key="1">
    <source>
        <dbReference type="SAM" id="Phobius"/>
    </source>
</evidence>
<dbReference type="Pfam" id="PF13572">
    <property type="entry name" value="DUF4134"/>
    <property type="match status" value="1"/>
</dbReference>
<keyword evidence="1" id="KW-0472">Membrane</keyword>
<dbReference type="EMBL" id="QGGO01000044">
    <property type="protein sequence ID" value="PWK16798.1"/>
    <property type="molecule type" value="Genomic_DNA"/>
</dbReference>
<keyword evidence="1" id="KW-1133">Transmembrane helix</keyword>
<organism evidence="2 3">
    <name type="scientific">Arcicella aurantiaca</name>
    <dbReference type="NCBI Taxonomy" id="591202"/>
    <lineage>
        <taxon>Bacteria</taxon>
        <taxon>Pseudomonadati</taxon>
        <taxon>Bacteroidota</taxon>
        <taxon>Cytophagia</taxon>
        <taxon>Cytophagales</taxon>
        <taxon>Flectobacillaceae</taxon>
        <taxon>Arcicella</taxon>
    </lineage>
</organism>
<reference evidence="2 3" key="1">
    <citation type="submission" date="2018-05" db="EMBL/GenBank/DDBJ databases">
        <title>Genomic Encyclopedia of Archaeal and Bacterial Type Strains, Phase II (KMG-II): from individual species to whole genera.</title>
        <authorList>
            <person name="Goeker M."/>
        </authorList>
    </citation>
    <scope>NUCLEOTIDE SEQUENCE [LARGE SCALE GENOMIC DNA]</scope>
    <source>
        <strain evidence="2 3">DSM 22214</strain>
    </source>
</reference>
<dbReference type="RefSeq" id="WP_109745423.1">
    <property type="nucleotide sequence ID" value="NZ_QGGO01000044.1"/>
</dbReference>
<dbReference type="OrthoDB" id="1029065at2"/>
<comment type="caution">
    <text evidence="2">The sequence shown here is derived from an EMBL/GenBank/DDBJ whole genome shotgun (WGS) entry which is preliminary data.</text>
</comment>
<dbReference type="InterPro" id="IPR025408">
    <property type="entry name" value="DUF4134"/>
</dbReference>
<keyword evidence="3" id="KW-1185">Reference proteome</keyword>